<dbReference type="Gene3D" id="3.40.50.720">
    <property type="entry name" value="NAD(P)-binding Rossmann-like Domain"/>
    <property type="match status" value="1"/>
</dbReference>
<dbReference type="Proteomes" id="UP000620596">
    <property type="component" value="Unassembled WGS sequence"/>
</dbReference>
<accession>A0A916SPW3</accession>
<dbReference type="SUPFAM" id="SSF51735">
    <property type="entry name" value="NAD(P)-binding Rossmann-fold domains"/>
    <property type="match status" value="1"/>
</dbReference>
<evidence type="ECO:0000313" key="2">
    <source>
        <dbReference type="Proteomes" id="UP000620596"/>
    </source>
</evidence>
<dbReference type="RefSeq" id="WP_229676402.1">
    <property type="nucleotide sequence ID" value="NZ_BMIG01000015.1"/>
</dbReference>
<organism evidence="1 2">
    <name type="scientific">Polaromonas eurypsychrophila</name>
    <dbReference type="NCBI Taxonomy" id="1614635"/>
    <lineage>
        <taxon>Bacteria</taxon>
        <taxon>Pseudomonadati</taxon>
        <taxon>Pseudomonadota</taxon>
        <taxon>Betaproteobacteria</taxon>
        <taxon>Burkholderiales</taxon>
        <taxon>Comamonadaceae</taxon>
        <taxon>Polaromonas</taxon>
    </lineage>
</organism>
<evidence type="ECO:0008006" key="3">
    <source>
        <dbReference type="Google" id="ProtNLM"/>
    </source>
</evidence>
<evidence type="ECO:0000313" key="1">
    <source>
        <dbReference type="EMBL" id="GGB09786.1"/>
    </source>
</evidence>
<reference evidence="1" key="2">
    <citation type="submission" date="2020-09" db="EMBL/GenBank/DDBJ databases">
        <authorList>
            <person name="Sun Q."/>
            <person name="Zhou Y."/>
        </authorList>
    </citation>
    <scope>NUCLEOTIDE SEQUENCE</scope>
    <source>
        <strain evidence="1">CGMCC 1.15322</strain>
    </source>
</reference>
<sequence length="274" mass="29103">MALNVIHFPMLASLLQALQSTLRPSTAGGGAQPGLLVTGATGALGSEVLRWLAGSGRFAQAQVLAREPITTALAQVAIVLAGDDDITAWPLCPAPAHTGVVMFEPLRLYHDRERALWTPAPAQLPALAQWFRRCGVRTLVLVLPHAQGSLPQALMHGLASMDEQGVASLGFERVLLVRSAQKQSAPTGRSAPEKLAAWMLSVMKYMIPASALPARPTKLAEFVDAVLRVLPEGTPVVGPELLWQAGQATDMQAVIRAWLNTGASKKELGAYSSE</sequence>
<dbReference type="AlphaFoldDB" id="A0A916SPW3"/>
<protein>
    <recommendedName>
        <fullName evidence="3">NAD(P)-binding domain-containing protein</fullName>
    </recommendedName>
</protein>
<dbReference type="EMBL" id="BMIG01000015">
    <property type="protein sequence ID" value="GGB09786.1"/>
    <property type="molecule type" value="Genomic_DNA"/>
</dbReference>
<dbReference type="InterPro" id="IPR036291">
    <property type="entry name" value="NAD(P)-bd_dom_sf"/>
</dbReference>
<proteinExistence type="predicted"/>
<name>A0A916SPW3_9BURK</name>
<keyword evidence="2" id="KW-1185">Reference proteome</keyword>
<gene>
    <name evidence="1" type="ORF">GCM10011496_33350</name>
</gene>
<comment type="caution">
    <text evidence="1">The sequence shown here is derived from an EMBL/GenBank/DDBJ whole genome shotgun (WGS) entry which is preliminary data.</text>
</comment>
<reference evidence="1" key="1">
    <citation type="journal article" date="2014" name="Int. J. Syst. Evol. Microbiol.">
        <title>Complete genome sequence of Corynebacterium casei LMG S-19264T (=DSM 44701T), isolated from a smear-ripened cheese.</title>
        <authorList>
            <consortium name="US DOE Joint Genome Institute (JGI-PGF)"/>
            <person name="Walter F."/>
            <person name="Albersmeier A."/>
            <person name="Kalinowski J."/>
            <person name="Ruckert C."/>
        </authorList>
    </citation>
    <scope>NUCLEOTIDE SEQUENCE</scope>
    <source>
        <strain evidence="1">CGMCC 1.15322</strain>
    </source>
</reference>